<protein>
    <recommendedName>
        <fullName evidence="1">DUF6919 domain-containing protein</fullName>
    </recommendedName>
</protein>
<evidence type="ECO:0000313" key="3">
    <source>
        <dbReference type="Proteomes" id="UP001299012"/>
    </source>
</evidence>
<evidence type="ECO:0000259" key="1">
    <source>
        <dbReference type="Pfam" id="PF21897"/>
    </source>
</evidence>
<organism evidence="2 3">
    <name type="scientific">Streptomyces tricolor</name>
    <dbReference type="NCBI Taxonomy" id="68277"/>
    <lineage>
        <taxon>Bacteria</taxon>
        <taxon>Bacillati</taxon>
        <taxon>Actinomycetota</taxon>
        <taxon>Actinomycetes</taxon>
        <taxon>Kitasatosporales</taxon>
        <taxon>Streptomycetaceae</taxon>
        <taxon>Streptomyces</taxon>
        <taxon>Streptomyces violaceoruber group</taxon>
    </lineage>
</organism>
<dbReference type="EMBL" id="JAKKZF010000001">
    <property type="protein sequence ID" value="MCG0061714.1"/>
    <property type="molecule type" value="Genomic_DNA"/>
</dbReference>
<proteinExistence type="predicted"/>
<accession>A0ABS9J849</accession>
<name>A0ABS9J849_9ACTN</name>
<keyword evidence="3" id="KW-1185">Reference proteome</keyword>
<dbReference type="Proteomes" id="UP001299012">
    <property type="component" value="Unassembled WGS sequence"/>
</dbReference>
<reference evidence="2 3" key="1">
    <citation type="submission" date="2022-01" db="EMBL/GenBank/DDBJ databases">
        <title>Draft Genome Sequences of Seven Type Strains of the Genus Streptomyces.</title>
        <authorList>
            <person name="Aziz S."/>
            <person name="Coretto E."/>
            <person name="Chronakova A."/>
            <person name="Sproer C."/>
            <person name="Huber K."/>
            <person name="Nouioui I."/>
            <person name="Gross H."/>
        </authorList>
    </citation>
    <scope>NUCLEOTIDE SEQUENCE [LARGE SCALE GENOMIC DNA]</scope>
    <source>
        <strain evidence="2 3">DSM 41685</strain>
    </source>
</reference>
<evidence type="ECO:0000313" key="2">
    <source>
        <dbReference type="EMBL" id="MCG0061714.1"/>
    </source>
</evidence>
<comment type="caution">
    <text evidence="2">The sequence shown here is derived from an EMBL/GenBank/DDBJ whole genome shotgun (WGS) entry which is preliminary data.</text>
</comment>
<sequence>MAGLRKKLQDRRRWASARTLPEMAQLMALWLEGELSMWPGYDDGAAEETAALIPTLAAANQAGFLTDQSQPGYDGRGFDGLRWQQRAAVTGLVADEQLLTRIRRAGEAAGVTVFIAHPRLLPQGQGDTGTIRGGRPYTRFGQYMPPSVLRQIWRGISKPAMAEVLDAWQVCLIDPDYGRNDRLWPALDRLFATQTTR</sequence>
<dbReference type="Pfam" id="PF21897">
    <property type="entry name" value="DUF6919"/>
    <property type="match status" value="1"/>
</dbReference>
<feature type="domain" description="DUF6919" evidence="1">
    <location>
        <begin position="9"/>
        <end position="193"/>
    </location>
</feature>
<gene>
    <name evidence="2" type="ORF">L0F81_00170</name>
</gene>
<dbReference type="RefSeq" id="WP_086698279.1">
    <property type="nucleotide sequence ID" value="NZ_JAKKZF010000001.1"/>
</dbReference>
<dbReference type="InterPro" id="IPR054212">
    <property type="entry name" value="DUF6919"/>
</dbReference>